<gene>
    <name evidence="2" type="ORF">A4V09_14625</name>
</gene>
<dbReference type="Pfam" id="PF18931">
    <property type="entry name" value="DUF5680"/>
    <property type="match status" value="1"/>
</dbReference>
<keyword evidence="3" id="KW-1185">Reference proteome</keyword>
<evidence type="ECO:0000313" key="2">
    <source>
        <dbReference type="EMBL" id="ANU76883.1"/>
    </source>
</evidence>
<organism evidence="2 3">
    <name type="scientific">Blautia pseudococcoides</name>
    <dbReference type="NCBI Taxonomy" id="1796616"/>
    <lineage>
        <taxon>Bacteria</taxon>
        <taxon>Bacillati</taxon>
        <taxon>Bacillota</taxon>
        <taxon>Clostridia</taxon>
        <taxon>Lachnospirales</taxon>
        <taxon>Lachnospiraceae</taxon>
        <taxon>Blautia</taxon>
    </lineage>
</organism>
<dbReference type="RefSeq" id="WP_065543037.1">
    <property type="nucleotide sequence ID" value="NZ_CP015405.2"/>
</dbReference>
<dbReference type="STRING" id="1796616.A4V09_14625"/>
<proteinExistence type="predicted"/>
<name>A0A1C7IDH0_9FIRM</name>
<dbReference type="InterPro" id="IPR043735">
    <property type="entry name" value="DUF5680"/>
</dbReference>
<dbReference type="AlphaFoldDB" id="A0A1C7IDH0"/>
<protein>
    <recommendedName>
        <fullName evidence="1">DUF5680 domain-containing protein</fullName>
    </recommendedName>
</protein>
<dbReference type="KEGG" id="byl:A4V09_14625"/>
<evidence type="ECO:0000259" key="1">
    <source>
        <dbReference type="Pfam" id="PF18931"/>
    </source>
</evidence>
<reference evidence="2" key="1">
    <citation type="submission" date="2017-04" db="EMBL/GenBank/DDBJ databases">
        <title>Complete Genome Sequences of Twelve Strains of a Stable Defined Moderately Diverse Mouse Microbiota 2 (sDMDMm2).</title>
        <authorList>
            <person name="Uchimura Y."/>
            <person name="Wyss M."/>
            <person name="Brugiroux S."/>
            <person name="Limenitakis J.P."/>
            <person name="Stecher B."/>
            <person name="McCoy K.D."/>
            <person name="Macpherson A.J."/>
        </authorList>
    </citation>
    <scope>NUCLEOTIDE SEQUENCE</scope>
    <source>
        <strain evidence="2">YL58</strain>
    </source>
</reference>
<sequence length="78" mass="9304">MNYTGRVLGEAFCGDFLKEVLFNAREDMPYRGPVIYRKGEYSYHCKVQGEFVWFQGYEEIFYGNQRIYECHFHGGSIR</sequence>
<feature type="domain" description="DUF5680" evidence="1">
    <location>
        <begin position="1"/>
        <end position="77"/>
    </location>
</feature>
<accession>A0A1C7IDH0</accession>
<dbReference type="Proteomes" id="UP000092574">
    <property type="component" value="Chromosome"/>
</dbReference>
<evidence type="ECO:0000313" key="3">
    <source>
        <dbReference type="Proteomes" id="UP000092574"/>
    </source>
</evidence>
<dbReference type="EMBL" id="CP015405">
    <property type="protein sequence ID" value="ANU76883.1"/>
    <property type="molecule type" value="Genomic_DNA"/>
</dbReference>